<comment type="caution">
    <text evidence="1">The sequence shown here is derived from an EMBL/GenBank/DDBJ whole genome shotgun (WGS) entry which is preliminary data.</text>
</comment>
<keyword evidence="2" id="KW-1185">Reference proteome</keyword>
<evidence type="ECO:0000313" key="2">
    <source>
        <dbReference type="Proteomes" id="UP000054783"/>
    </source>
</evidence>
<protein>
    <submittedName>
        <fullName evidence="1">Uncharacterized protein</fullName>
    </submittedName>
</protein>
<gene>
    <name evidence="1" type="ORF">T12_1499</name>
</gene>
<dbReference type="OrthoDB" id="10602151at2759"/>
<sequence length="57" mass="6153">MSIDSSEKYKLLLPNSSRRNKFTQMGFQKSPIDPKGSISTTLATPGLDQLAAAINSP</sequence>
<dbReference type="EMBL" id="JYDQ01000092">
    <property type="protein sequence ID" value="KRY15640.1"/>
    <property type="molecule type" value="Genomic_DNA"/>
</dbReference>
<reference evidence="1 2" key="1">
    <citation type="submission" date="2015-01" db="EMBL/GenBank/DDBJ databases">
        <title>Evolution of Trichinella species and genotypes.</title>
        <authorList>
            <person name="Korhonen P.K."/>
            <person name="Edoardo P."/>
            <person name="Giuseppe L.R."/>
            <person name="Gasser R.B."/>
        </authorList>
    </citation>
    <scope>NUCLEOTIDE SEQUENCE [LARGE SCALE GENOMIC DNA]</scope>
    <source>
        <strain evidence="1">ISS2496</strain>
    </source>
</reference>
<organism evidence="1 2">
    <name type="scientific">Trichinella patagoniensis</name>
    <dbReference type="NCBI Taxonomy" id="990121"/>
    <lineage>
        <taxon>Eukaryota</taxon>
        <taxon>Metazoa</taxon>
        <taxon>Ecdysozoa</taxon>
        <taxon>Nematoda</taxon>
        <taxon>Enoplea</taxon>
        <taxon>Dorylaimia</taxon>
        <taxon>Trichinellida</taxon>
        <taxon>Trichinellidae</taxon>
        <taxon>Trichinella</taxon>
    </lineage>
</organism>
<name>A0A0V0ZSP7_9BILA</name>
<evidence type="ECO:0000313" key="1">
    <source>
        <dbReference type="EMBL" id="KRY15640.1"/>
    </source>
</evidence>
<accession>A0A0V0ZSP7</accession>
<dbReference type="Proteomes" id="UP000054783">
    <property type="component" value="Unassembled WGS sequence"/>
</dbReference>
<dbReference type="AlphaFoldDB" id="A0A0V0ZSP7"/>
<proteinExistence type="predicted"/>